<feature type="repeat" description="WD" evidence="3">
    <location>
        <begin position="490"/>
        <end position="531"/>
    </location>
</feature>
<feature type="repeat" description="PPR" evidence="4">
    <location>
        <begin position="129"/>
        <end position="159"/>
    </location>
</feature>
<dbReference type="InterPro" id="IPR045151">
    <property type="entry name" value="DCAF8"/>
</dbReference>
<dbReference type="PROSITE" id="PS51375">
    <property type="entry name" value="PPR"/>
    <property type="match status" value="4"/>
</dbReference>
<protein>
    <submittedName>
        <fullName evidence="6">Uncharacterized protein</fullName>
    </submittedName>
</protein>
<dbReference type="PANTHER" id="PTHR15574:SF21">
    <property type="entry name" value="DDB1- AND CUL4-ASSOCIATED FACTOR 8"/>
    <property type="match status" value="1"/>
</dbReference>
<accession>A0A978UU07</accession>
<dbReference type="Pfam" id="PF01535">
    <property type="entry name" value="PPR"/>
    <property type="match status" value="3"/>
</dbReference>
<feature type="repeat" description="PPR" evidence="4">
    <location>
        <begin position="368"/>
        <end position="402"/>
    </location>
</feature>
<dbReference type="InterPro" id="IPR015943">
    <property type="entry name" value="WD40/YVTN_repeat-like_dom_sf"/>
</dbReference>
<dbReference type="PANTHER" id="PTHR15574">
    <property type="entry name" value="WD REPEAT DOMAIN-CONTAINING FAMILY"/>
    <property type="match status" value="1"/>
</dbReference>
<feature type="region of interest" description="Disordered" evidence="5">
    <location>
        <begin position="1015"/>
        <end position="1035"/>
    </location>
</feature>
<evidence type="ECO:0000256" key="4">
    <source>
        <dbReference type="PROSITE-ProRule" id="PRU00708"/>
    </source>
</evidence>
<dbReference type="PROSITE" id="PS50294">
    <property type="entry name" value="WD_REPEATS_REGION"/>
    <property type="match status" value="1"/>
</dbReference>
<dbReference type="GO" id="GO:0005737">
    <property type="term" value="C:cytoplasm"/>
    <property type="evidence" value="ECO:0007669"/>
    <property type="project" value="TreeGrafter"/>
</dbReference>
<evidence type="ECO:0000313" key="7">
    <source>
        <dbReference type="Proteomes" id="UP000813462"/>
    </source>
</evidence>
<feature type="repeat" description="PPR" evidence="4">
    <location>
        <begin position="160"/>
        <end position="194"/>
    </location>
</feature>
<evidence type="ECO:0000256" key="3">
    <source>
        <dbReference type="PROSITE-ProRule" id="PRU00221"/>
    </source>
</evidence>
<organism evidence="6 7">
    <name type="scientific">Ziziphus jujuba var. spinosa</name>
    <dbReference type="NCBI Taxonomy" id="714518"/>
    <lineage>
        <taxon>Eukaryota</taxon>
        <taxon>Viridiplantae</taxon>
        <taxon>Streptophyta</taxon>
        <taxon>Embryophyta</taxon>
        <taxon>Tracheophyta</taxon>
        <taxon>Spermatophyta</taxon>
        <taxon>Magnoliopsida</taxon>
        <taxon>eudicotyledons</taxon>
        <taxon>Gunneridae</taxon>
        <taxon>Pentapetalae</taxon>
        <taxon>rosids</taxon>
        <taxon>fabids</taxon>
        <taxon>Rosales</taxon>
        <taxon>Rhamnaceae</taxon>
        <taxon>Paliureae</taxon>
        <taxon>Ziziphus</taxon>
    </lineage>
</organism>
<dbReference type="Gene3D" id="1.25.40.10">
    <property type="entry name" value="Tetratricopeptide repeat domain"/>
    <property type="match status" value="3"/>
</dbReference>
<dbReference type="InterPro" id="IPR001680">
    <property type="entry name" value="WD40_rpt"/>
</dbReference>
<dbReference type="Gene3D" id="2.130.10.10">
    <property type="entry name" value="YVTN repeat-like/Quinoprotein amine dehydrogenase"/>
    <property type="match status" value="1"/>
</dbReference>
<evidence type="ECO:0000313" key="6">
    <source>
        <dbReference type="EMBL" id="KAH7518357.1"/>
    </source>
</evidence>
<dbReference type="InterPro" id="IPR011990">
    <property type="entry name" value="TPR-like_helical_dom_sf"/>
</dbReference>
<dbReference type="EMBL" id="JAEACU010000009">
    <property type="protein sequence ID" value="KAH7518357.1"/>
    <property type="molecule type" value="Genomic_DNA"/>
</dbReference>
<sequence length="1035" mass="116655">MMNKRARTTIGKAVVDVWKREVGELSTRNFAHRLGASQVDIRIGADLPCLSYFSFQASNENYKIPSVTNIVIHLNAIMSGNAKEVVFGFMTIPRWYLCHIPFSKNASMAFCRFASTLKVRNLTRETDLDSYSLNKRISHLIRTGQINEARELFDKMKQRNVVTWNSMITGYVKRREIVQARKLFDKMPEKDTVSWNLMISGYISCQGSRGIEEGRDLFDQMPEKDCVSWNTMISGYAKNRRMAQALQLFNSMPKRNVVSWNAMISGFLQNADVLHAIEFFELMPERDEASLNALVSGLIHNGELAEAARILLEYGSMGNKQEDLVHAYNTLIVGYGQSNMIQEARRLFDQIPSYHDKIKNGQRRFERNVVTWNSMIMCYVKAGDIVSARDLFDQMTERDTFSWNTMISGYVHLPDMEEASNLFSKMPEPDTLSWNSMISGFAQIGYDLSMIEKDESRCQLVGEEDELELSVLSQVVSVDLVLRLDVYRKLEKHRGCVNTVSFNADGAILVSGSDDKRVILWNWETGQVKLSFQSGHNNNVFQAKIMPYTDDRSIITCAADGQVRHAQILERGQVKTSLLGKHQGRAHKLAIEPGSPHIFYTCGEDGMVQHFDLRSGTATELFTCQPIGDRRNYMPVIQLNAIAIDPRNPNLFAVGGLDEYTRVYDIRKYKWDGSSEFGQPANYFCPPHLIGDERVGITGLAFSEQSELLVSYNDECIYLFTRDMGLGPNPVPSSPMSMGSDASEIGGDYQSAASSLAMDADEKVAPQAYKGHRNCETVKGVNFLGPRCEYVVSGSDCGRIFIWRKKGGELIRVMEADKHVVNCIESHPHTMVLASSGIETDIKIWTPRALERAKLPAKIEQVCFFFLSKLEAKFKVRGAIWAEKGGKSWWPTHCSSAFVVPHCYEENHQVVMGLDMMECRELVCSAMSNELAIHLGGPRIFRVNASIGRGTNFSAVVWKKQKPKARGWMYHLSSPQDLMLQLFSLQRRRTSPERGGEEDSAAGRELLELILTYNANSDGSSDDGGDTASQEDLFC</sequence>
<dbReference type="AlphaFoldDB" id="A0A978UU07"/>
<evidence type="ECO:0000256" key="1">
    <source>
        <dbReference type="ARBA" id="ARBA00022574"/>
    </source>
</evidence>
<evidence type="ECO:0000256" key="5">
    <source>
        <dbReference type="SAM" id="MobiDB-lite"/>
    </source>
</evidence>
<proteinExistence type="predicted"/>
<comment type="caution">
    <text evidence="6">The sequence shown here is derived from an EMBL/GenBank/DDBJ whole genome shotgun (WGS) entry which is preliminary data.</text>
</comment>
<name>A0A978UU07_ZIZJJ</name>
<gene>
    <name evidence="6" type="ORF">FEM48_Zijuj09G0163200</name>
</gene>
<dbReference type="Pfam" id="PF00400">
    <property type="entry name" value="WD40"/>
    <property type="match status" value="1"/>
</dbReference>
<dbReference type="PROSITE" id="PS50082">
    <property type="entry name" value="WD_REPEATS_2"/>
    <property type="match status" value="1"/>
</dbReference>
<evidence type="ECO:0000256" key="2">
    <source>
        <dbReference type="ARBA" id="ARBA00022737"/>
    </source>
</evidence>
<keyword evidence="1 3" id="KW-0853">WD repeat</keyword>
<dbReference type="NCBIfam" id="TIGR00756">
    <property type="entry name" value="PPR"/>
    <property type="match status" value="6"/>
</dbReference>
<dbReference type="GO" id="GO:0080008">
    <property type="term" value="C:Cul4-RING E3 ubiquitin ligase complex"/>
    <property type="evidence" value="ECO:0007669"/>
    <property type="project" value="TreeGrafter"/>
</dbReference>
<dbReference type="Proteomes" id="UP000813462">
    <property type="component" value="Unassembled WGS sequence"/>
</dbReference>
<dbReference type="Pfam" id="PF13041">
    <property type="entry name" value="PPR_2"/>
    <property type="match status" value="3"/>
</dbReference>
<dbReference type="InterPro" id="IPR036322">
    <property type="entry name" value="WD40_repeat_dom_sf"/>
</dbReference>
<dbReference type="SUPFAM" id="SSF48452">
    <property type="entry name" value="TPR-like"/>
    <property type="match status" value="1"/>
</dbReference>
<dbReference type="SUPFAM" id="SSF50978">
    <property type="entry name" value="WD40 repeat-like"/>
    <property type="match status" value="1"/>
</dbReference>
<dbReference type="InterPro" id="IPR002885">
    <property type="entry name" value="PPR_rpt"/>
</dbReference>
<keyword evidence="2" id="KW-0677">Repeat</keyword>
<dbReference type="SMART" id="SM00320">
    <property type="entry name" value="WD40"/>
    <property type="match status" value="7"/>
</dbReference>
<feature type="repeat" description="PPR" evidence="4">
    <location>
        <begin position="225"/>
        <end position="259"/>
    </location>
</feature>
<reference evidence="6" key="1">
    <citation type="journal article" date="2021" name="Front. Plant Sci.">
        <title>Chromosome-Scale Genome Assembly for Chinese Sour Jujube and Insights Into Its Genome Evolution and Domestication Signature.</title>
        <authorList>
            <person name="Shen L.-Y."/>
            <person name="Luo H."/>
            <person name="Wang X.-L."/>
            <person name="Wang X.-M."/>
            <person name="Qiu X.-J."/>
            <person name="Liu H."/>
            <person name="Zhou S.-S."/>
            <person name="Jia K.-H."/>
            <person name="Nie S."/>
            <person name="Bao Y.-T."/>
            <person name="Zhang R.-G."/>
            <person name="Yun Q.-Z."/>
            <person name="Chai Y.-H."/>
            <person name="Lu J.-Y."/>
            <person name="Li Y."/>
            <person name="Zhao S.-W."/>
            <person name="Mao J.-F."/>
            <person name="Jia S.-G."/>
            <person name="Mao Y.-M."/>
        </authorList>
    </citation>
    <scope>NUCLEOTIDE SEQUENCE</scope>
    <source>
        <strain evidence="6">AT0</strain>
        <tissue evidence="6">Leaf</tissue>
    </source>
</reference>